<evidence type="ECO:0000313" key="3">
    <source>
        <dbReference type="EMBL" id="AFX93376.1"/>
    </source>
</evidence>
<dbReference type="CDD" id="cd19958">
    <property type="entry name" value="pyocin_knob"/>
    <property type="match status" value="1"/>
</dbReference>
<name>A0A075BEU5_9CAUD</name>
<dbReference type="InterPro" id="IPR003305">
    <property type="entry name" value="CenC_carb-bd"/>
</dbReference>
<organism evidence="3 4">
    <name type="scientific">Staphylococcus phage Team1</name>
    <dbReference type="NCBI Taxonomy" id="1262512"/>
    <lineage>
        <taxon>Viruses</taxon>
        <taxon>Duplodnaviria</taxon>
        <taxon>Heunggongvirae</taxon>
        <taxon>Uroviricota</taxon>
        <taxon>Caudoviricetes</taxon>
        <taxon>Herelleviridae</taxon>
        <taxon>Twortvirinae</taxon>
        <taxon>Kayvirus</taxon>
        <taxon>Kayvirus G1</taxon>
    </lineage>
</organism>
<dbReference type="KEGG" id="vg:22276522"/>
<dbReference type="GO" id="GO:0016798">
    <property type="term" value="F:hydrolase activity, acting on glycosyl bonds"/>
    <property type="evidence" value="ECO:0007669"/>
    <property type="project" value="InterPro"/>
</dbReference>
<evidence type="ECO:0000256" key="1">
    <source>
        <dbReference type="ARBA" id="ARBA00022801"/>
    </source>
</evidence>
<dbReference type="EMBL" id="KC012913">
    <property type="protein sequence ID" value="AFX93376.1"/>
    <property type="molecule type" value="Genomic_DNA"/>
</dbReference>
<dbReference type="RefSeq" id="YP_009098259.1">
    <property type="nucleotide sequence ID" value="NC_025417.1"/>
</dbReference>
<keyword evidence="1" id="KW-0378">Hydrolase</keyword>
<dbReference type="Gene3D" id="2.60.120.260">
    <property type="entry name" value="Galactose-binding domain-like"/>
    <property type="match status" value="1"/>
</dbReference>
<feature type="domain" description="CBM-cenC" evidence="2">
    <location>
        <begin position="228"/>
        <end position="337"/>
    </location>
</feature>
<reference evidence="3 4" key="1">
    <citation type="journal article" date="2014" name="PLoS ONE">
        <title>Improving the Safety of Staphylococcus aureus Polyvalent Phages by Their Production on a Staphylococcus xylosus Strain.</title>
        <authorList>
            <person name="El Haddad L."/>
            <person name="Ben Abdallah N."/>
            <person name="Plante P.L."/>
            <person name="Dumaresq J."/>
            <person name="Katsarava R."/>
            <person name="Labrie S."/>
            <person name="Corbeil J."/>
            <person name="St-Gelais D."/>
            <person name="Moineau S."/>
        </authorList>
    </citation>
    <scope>NUCLEOTIDE SEQUENCE [LARGE SCALE GENOMIC DNA]</scope>
</reference>
<sequence length="640" mass="72575">MAFNYTPLTETQKLKDMYPKVNDIGNFLKTEVNLSDVKQISQPDFNNILASIPDSGNYYVTNSKGAPSGEATAGFVRLDKRNVNYYKIYYSPYSSNKMYIKTYANGTVYDWISFKLDEGSLYNEGNTLNVKELTESTTQYATLVNPPKENLNTGWVNYKESKNGVSSLVEFNPVNSTSTFKMIRKLPVQEQKPNLLKDSLFVYPETSYSNIKTDNWDTPPFWGYSSNSGRSGVRFRGENTVQIDDGSDTYPSVVSNRFKMGKELSVGDTVTVSVYAKINDPALLKDNLVYFELAGYDTVDDTSKNPYTGGRREITASEITTEWKKYSFTFTIPENTIGASGVKVNYVSLLLRMNCSSSKGNGAVVYYALPKLEKSSKVTPFITHENDVRKYDEIWSNWQEIISKDELKGHSPVDIEYNDYFKYQWWKSEVNEKSLKDLAMTVPQGYHTFYCQGSIAGTPKGRSIRGTIQVDYDKGDPYRANKFVKLLFTDTEGIPYTLYYGGYNQGWKPLKQSETSTLLWEGTLDFGSTEAVNLNDSLDNYDLIEVTYWTRSAGHFSTKRLDIKNTSNLLYIRDFNISNDSKGSSVDFFEGYCTFPTRTSVQPGMVKSITLDGSTNTTKVASWNEKERIKVYNIMGINRG</sequence>
<protein>
    <recommendedName>
        <fullName evidence="2">CBM-cenC domain-containing protein</fullName>
    </recommendedName>
</protein>
<dbReference type="Proteomes" id="UP000028568">
    <property type="component" value="Segment"/>
</dbReference>
<accession>A0A075BEU5</accession>
<evidence type="ECO:0000259" key="2">
    <source>
        <dbReference type="Pfam" id="PF02018"/>
    </source>
</evidence>
<dbReference type="Pfam" id="PF02018">
    <property type="entry name" value="CBM_4_9"/>
    <property type="match status" value="1"/>
</dbReference>
<dbReference type="GeneID" id="22276522"/>
<evidence type="ECO:0000313" key="4">
    <source>
        <dbReference type="Proteomes" id="UP000028568"/>
    </source>
</evidence>
<proteinExistence type="predicted"/>